<comment type="caution">
    <text evidence="11">The sequence shown here is derived from an EMBL/GenBank/DDBJ whole genome shotgun (WGS) entry which is preliminary data.</text>
</comment>
<feature type="domain" description="BFD-like [2Fe-2S]-binding" evidence="9">
    <location>
        <begin position="107"/>
        <end position="154"/>
    </location>
</feature>
<organism evidence="11 12">
    <name type="scientific">Propionigenium maris DSM 9537</name>
    <dbReference type="NCBI Taxonomy" id="1123000"/>
    <lineage>
        <taxon>Bacteria</taxon>
        <taxon>Fusobacteriati</taxon>
        <taxon>Fusobacteriota</taxon>
        <taxon>Fusobacteriia</taxon>
        <taxon>Fusobacteriales</taxon>
        <taxon>Fusobacteriaceae</taxon>
        <taxon>Propionigenium</taxon>
    </lineage>
</organism>
<evidence type="ECO:0000256" key="4">
    <source>
        <dbReference type="ARBA" id="ARBA00022982"/>
    </source>
</evidence>
<dbReference type="Gene3D" id="2.60.120.10">
    <property type="entry name" value="Jelly Rolls"/>
    <property type="match status" value="1"/>
</dbReference>
<keyword evidence="4" id="KW-0249">Electron transport</keyword>
<dbReference type="InterPro" id="IPR013096">
    <property type="entry name" value="Cupin_2"/>
</dbReference>
<dbReference type="SUPFAM" id="SSF51182">
    <property type="entry name" value="RmlC-like cupins"/>
    <property type="match status" value="1"/>
</dbReference>
<gene>
    <name evidence="11" type="ORF">PM10SUCC1_26780</name>
</gene>
<dbReference type="InterPro" id="IPR052371">
    <property type="entry name" value="BFD-associated_ferredoxin"/>
</dbReference>
<dbReference type="RefSeq" id="WP_281836642.1">
    <property type="nucleotide sequence ID" value="NZ_BSDY01000014.1"/>
</dbReference>
<keyword evidence="6" id="KW-0411">Iron-sulfur</keyword>
<proteinExistence type="inferred from homology"/>
<evidence type="ECO:0000256" key="5">
    <source>
        <dbReference type="ARBA" id="ARBA00023004"/>
    </source>
</evidence>
<keyword evidence="5" id="KW-0408">Iron</keyword>
<dbReference type="CDD" id="cd02208">
    <property type="entry name" value="cupin_RmlC-like"/>
    <property type="match status" value="1"/>
</dbReference>
<dbReference type="PANTHER" id="PTHR37424">
    <property type="entry name" value="BACTERIOFERRITIN-ASSOCIATED FERREDOXIN"/>
    <property type="match status" value="1"/>
</dbReference>
<evidence type="ECO:0000256" key="1">
    <source>
        <dbReference type="ARBA" id="ARBA00022448"/>
    </source>
</evidence>
<dbReference type="InterPro" id="IPR011051">
    <property type="entry name" value="RmlC_Cupin_sf"/>
</dbReference>
<dbReference type="GO" id="GO:0051537">
    <property type="term" value="F:2 iron, 2 sulfur cluster binding"/>
    <property type="evidence" value="ECO:0007669"/>
    <property type="project" value="UniProtKB-KW"/>
</dbReference>
<comment type="similarity">
    <text evidence="8">Belongs to the Bfd family.</text>
</comment>
<evidence type="ECO:0000256" key="8">
    <source>
        <dbReference type="ARBA" id="ARBA00046332"/>
    </source>
</evidence>
<evidence type="ECO:0000256" key="6">
    <source>
        <dbReference type="ARBA" id="ARBA00023014"/>
    </source>
</evidence>
<evidence type="ECO:0000259" key="9">
    <source>
        <dbReference type="Pfam" id="PF04324"/>
    </source>
</evidence>
<dbReference type="Pfam" id="PF04324">
    <property type="entry name" value="Fer2_BFD"/>
    <property type="match status" value="2"/>
</dbReference>
<evidence type="ECO:0000259" key="10">
    <source>
        <dbReference type="Pfam" id="PF07883"/>
    </source>
</evidence>
<feature type="domain" description="BFD-like [2Fe-2S]-binding" evidence="9">
    <location>
        <begin position="158"/>
        <end position="204"/>
    </location>
</feature>
<dbReference type="InterPro" id="IPR007419">
    <property type="entry name" value="BFD-like_2Fe2S-bd_dom"/>
</dbReference>
<evidence type="ECO:0000256" key="3">
    <source>
        <dbReference type="ARBA" id="ARBA00022723"/>
    </source>
</evidence>
<dbReference type="AlphaFoldDB" id="A0A9W6GNP5"/>
<evidence type="ECO:0000313" key="12">
    <source>
        <dbReference type="Proteomes" id="UP001144471"/>
    </source>
</evidence>
<evidence type="ECO:0000256" key="7">
    <source>
        <dbReference type="ARBA" id="ARBA00039386"/>
    </source>
</evidence>
<protein>
    <recommendedName>
        <fullName evidence="7">Bacterioferritin-associated ferredoxin</fullName>
    </recommendedName>
</protein>
<dbReference type="GO" id="GO:0046872">
    <property type="term" value="F:metal ion binding"/>
    <property type="evidence" value="ECO:0007669"/>
    <property type="project" value="UniProtKB-KW"/>
</dbReference>
<keyword evidence="2" id="KW-0001">2Fe-2S</keyword>
<dbReference type="EMBL" id="BSDY01000014">
    <property type="protein sequence ID" value="GLI57164.1"/>
    <property type="molecule type" value="Genomic_DNA"/>
</dbReference>
<dbReference type="InterPro" id="IPR041854">
    <property type="entry name" value="BFD-like_2Fe2S-bd_dom_sf"/>
</dbReference>
<dbReference type="Pfam" id="PF07883">
    <property type="entry name" value="Cupin_2"/>
    <property type="match status" value="1"/>
</dbReference>
<evidence type="ECO:0000256" key="2">
    <source>
        <dbReference type="ARBA" id="ARBA00022714"/>
    </source>
</evidence>
<keyword evidence="3" id="KW-0479">Metal-binding</keyword>
<keyword evidence="1" id="KW-0813">Transport</keyword>
<dbReference type="Gene3D" id="1.10.10.1100">
    <property type="entry name" value="BFD-like [2Fe-2S]-binding domain"/>
    <property type="match status" value="2"/>
</dbReference>
<evidence type="ECO:0000313" key="11">
    <source>
        <dbReference type="EMBL" id="GLI57164.1"/>
    </source>
</evidence>
<feature type="domain" description="Cupin type-2" evidence="10">
    <location>
        <begin position="35"/>
        <end position="92"/>
    </location>
</feature>
<dbReference type="Proteomes" id="UP001144471">
    <property type="component" value="Unassembled WGS sequence"/>
</dbReference>
<sequence length="207" mass="21737">MNANENAIREKMNLRALQEGVDLNAIKEGIETNVYCIPAGVKVTLHDHADKDEIFYCIKGSGFGVSEDGEVELNVGDTFVAPAGTMHALRSDEILFVAAILIPVNKIICHCKQVSFGDIRKAMAGGARTLEEIQEITGAGTGCGGCIEEVEKILSVACGCKGVSVEAIVNAVKDGADTIEKVGEVTGAGAGCGRCKALLQNIIDTKK</sequence>
<keyword evidence="12" id="KW-1185">Reference proteome</keyword>
<reference evidence="11" key="1">
    <citation type="submission" date="2022-12" db="EMBL/GenBank/DDBJ databases">
        <title>Reference genome sequencing for broad-spectrum identification of bacterial and archaeal isolates by mass spectrometry.</title>
        <authorList>
            <person name="Sekiguchi Y."/>
            <person name="Tourlousse D.M."/>
        </authorList>
    </citation>
    <scope>NUCLEOTIDE SEQUENCE</scope>
    <source>
        <strain evidence="11">10succ1</strain>
    </source>
</reference>
<name>A0A9W6GNP5_9FUSO</name>
<accession>A0A9W6GNP5</accession>
<dbReference type="InterPro" id="IPR014710">
    <property type="entry name" value="RmlC-like_jellyroll"/>
</dbReference>
<dbReference type="PANTHER" id="PTHR37424:SF1">
    <property type="entry name" value="BACTERIOFERRITIN-ASSOCIATED FERREDOXIN"/>
    <property type="match status" value="1"/>
</dbReference>